<dbReference type="GO" id="GO:1901135">
    <property type="term" value="P:carbohydrate derivative metabolic process"/>
    <property type="evidence" value="ECO:0007669"/>
    <property type="project" value="InterPro"/>
</dbReference>
<dbReference type="Pfam" id="PF22645">
    <property type="entry name" value="GKRP_SIS_N"/>
    <property type="match status" value="1"/>
</dbReference>
<gene>
    <name evidence="4" type="ORF">DLAC_07976</name>
</gene>
<dbReference type="Pfam" id="PF20741">
    <property type="entry name" value="GKRP-like_C"/>
    <property type="match status" value="1"/>
</dbReference>
<dbReference type="EMBL" id="LODT01000035">
    <property type="protein sequence ID" value="KYQ91073.1"/>
    <property type="molecule type" value="Genomic_DNA"/>
</dbReference>
<evidence type="ECO:0000313" key="4">
    <source>
        <dbReference type="EMBL" id="KYQ91073.1"/>
    </source>
</evidence>
<dbReference type="STRING" id="361077.A0A151ZAU9"/>
<dbReference type="GO" id="GO:0004857">
    <property type="term" value="F:enzyme inhibitor activity"/>
    <property type="evidence" value="ECO:0007669"/>
    <property type="project" value="TreeGrafter"/>
</dbReference>
<evidence type="ECO:0000313" key="5">
    <source>
        <dbReference type="Proteomes" id="UP000076078"/>
    </source>
</evidence>
<feature type="domain" description="Glucokinase regulatory protein second SIS" evidence="2">
    <location>
        <begin position="305"/>
        <end position="496"/>
    </location>
</feature>
<dbReference type="OrthoDB" id="311172at2759"/>
<proteinExistence type="predicted"/>
<dbReference type="InterPro" id="IPR054017">
    <property type="entry name" value="GKRP_SIS_2"/>
</dbReference>
<evidence type="ECO:0000259" key="2">
    <source>
        <dbReference type="Pfam" id="PF22198"/>
    </source>
</evidence>
<dbReference type="AlphaFoldDB" id="A0A151ZAU9"/>
<protein>
    <recommendedName>
        <fullName evidence="6">SIS domain-containing protein</fullName>
    </recommendedName>
</protein>
<dbReference type="Gene3D" id="3.40.50.10490">
    <property type="entry name" value="Glucose-6-phosphate isomerase like protein, domain 1"/>
    <property type="match status" value="1"/>
</dbReference>
<dbReference type="Proteomes" id="UP000076078">
    <property type="component" value="Unassembled WGS sequence"/>
</dbReference>
<dbReference type="FunFam" id="1.10.8.1080:FF:000004">
    <property type="entry name" value="Predicted protein"/>
    <property type="match status" value="1"/>
</dbReference>
<dbReference type="PANTHER" id="PTHR10088">
    <property type="entry name" value="GLUCOKINASE REGULATORY PROTEIN"/>
    <property type="match status" value="1"/>
</dbReference>
<dbReference type="PANTHER" id="PTHR10088:SF4">
    <property type="entry name" value="GLUCOKINASE REGULATORY PROTEIN"/>
    <property type="match status" value="1"/>
</dbReference>
<evidence type="ECO:0008006" key="6">
    <source>
        <dbReference type="Google" id="ProtNLM"/>
    </source>
</evidence>
<dbReference type="GO" id="GO:0042593">
    <property type="term" value="P:glucose homeostasis"/>
    <property type="evidence" value="ECO:0007669"/>
    <property type="project" value="TreeGrafter"/>
</dbReference>
<dbReference type="OMA" id="WESADYE"/>
<accession>A0A151ZAU9</accession>
<evidence type="ECO:0000259" key="3">
    <source>
        <dbReference type="Pfam" id="PF22645"/>
    </source>
</evidence>
<dbReference type="GO" id="GO:0005654">
    <property type="term" value="C:nucleoplasm"/>
    <property type="evidence" value="ECO:0007669"/>
    <property type="project" value="TreeGrafter"/>
</dbReference>
<dbReference type="SUPFAM" id="SSF53697">
    <property type="entry name" value="SIS domain"/>
    <property type="match status" value="1"/>
</dbReference>
<sequence>MEISITERSNSVTVGELDKVNSKGLLMLFRQTDAQIFSGYSDFDGLNDLANYQELTRLIQSLVTVLKSTSDSVLDVVMSGAGTSGRIAFFVARTFNRLMVEIQQQNRIRFHYLIAGGDRALTVGIEGAEDNIEQSIDNLQPFIPKSSNQYLFYIGITCGFSAPYIAGQLNNLLTLTDQSRVITTLLGFNTIELARKLKIEKWTHSFYEITKILAEKRDNDQTGRYFIVNPIIGPEPLTGSTRMKSGSTTKILLELIFSTTIAKSFNLPLIGKDVSSLNSDATIGILRDIVLVYEITVRETYYNINAISEIIESTSNSLKNSSKLYYLADESLGIVGFIDASETVPTFGAKSTDVNAYLFDSNNKKGWEIMQNRDGDLSKISKEYLISENDFDQLNLDNNDTLVISISSSSPALEYQLKKIQSISTKYSTHKNIYLLIFSSNEIEFNTIRKQLGTGDIKIINIQLSQPKLLDNLSTVYQELSLKLILNSLTTGGFVFYGKVYSNRMIDLSLTNNKLFYRACGIVENIMKVSTEQSRIQMLRSIYSIEEPTVPKDIDELPVYKHIEYANENQIKNIVPCALLLASGKFTSPSTIRSEFIKQPIIRYHLK</sequence>
<organism evidence="4 5">
    <name type="scientific">Tieghemostelium lacteum</name>
    <name type="common">Slime mold</name>
    <name type="synonym">Dictyostelium lacteum</name>
    <dbReference type="NCBI Taxonomy" id="361077"/>
    <lineage>
        <taxon>Eukaryota</taxon>
        <taxon>Amoebozoa</taxon>
        <taxon>Evosea</taxon>
        <taxon>Eumycetozoa</taxon>
        <taxon>Dictyostelia</taxon>
        <taxon>Dictyosteliales</taxon>
        <taxon>Raperosteliaceae</taxon>
        <taxon>Tieghemostelium</taxon>
    </lineage>
</organism>
<dbReference type="InterPro" id="IPR005486">
    <property type="entry name" value="Glucokinase_regulatory_CS"/>
</dbReference>
<dbReference type="GO" id="GO:0070095">
    <property type="term" value="F:fructose-6-phosphate binding"/>
    <property type="evidence" value="ECO:0007669"/>
    <property type="project" value="TreeGrafter"/>
</dbReference>
<dbReference type="Pfam" id="PF22198">
    <property type="entry name" value="GKRP_SIS_2"/>
    <property type="match status" value="1"/>
</dbReference>
<dbReference type="Gene3D" id="1.10.8.1080">
    <property type="match status" value="1"/>
</dbReference>
<evidence type="ECO:0000256" key="1">
    <source>
        <dbReference type="ARBA" id="ARBA00023277"/>
    </source>
</evidence>
<dbReference type="GO" id="GO:0005829">
    <property type="term" value="C:cytosol"/>
    <property type="evidence" value="ECO:0007669"/>
    <property type="project" value="TreeGrafter"/>
</dbReference>
<reference evidence="4 5" key="1">
    <citation type="submission" date="2015-12" db="EMBL/GenBank/DDBJ databases">
        <title>Dictyostelia acquired genes for synthesis and detection of signals that induce cell-type specialization by lateral gene transfer from prokaryotes.</title>
        <authorList>
            <person name="Gloeckner G."/>
            <person name="Schaap P."/>
        </authorList>
    </citation>
    <scope>NUCLEOTIDE SEQUENCE [LARGE SCALE GENOMIC DNA]</scope>
    <source>
        <strain evidence="4 5">TK</strain>
    </source>
</reference>
<dbReference type="InterPro" id="IPR040190">
    <property type="entry name" value="MURQ/GCKR"/>
</dbReference>
<dbReference type="PROSITE" id="PS01272">
    <property type="entry name" value="GCKR"/>
    <property type="match status" value="1"/>
</dbReference>
<feature type="domain" description="SIS" evidence="3">
    <location>
        <begin position="58"/>
        <end position="172"/>
    </location>
</feature>
<comment type="caution">
    <text evidence="4">The sequence shown here is derived from an EMBL/GenBank/DDBJ whole genome shotgun (WGS) entry which is preliminary data.</text>
</comment>
<dbReference type="GO" id="GO:0030246">
    <property type="term" value="F:carbohydrate binding"/>
    <property type="evidence" value="ECO:0007669"/>
    <property type="project" value="TreeGrafter"/>
</dbReference>
<dbReference type="GO" id="GO:0009750">
    <property type="term" value="P:response to fructose"/>
    <property type="evidence" value="ECO:0007669"/>
    <property type="project" value="TreeGrafter"/>
</dbReference>
<keyword evidence="1" id="KW-0119">Carbohydrate metabolism</keyword>
<keyword evidence="5" id="KW-1185">Reference proteome</keyword>
<dbReference type="InterPro" id="IPR046348">
    <property type="entry name" value="SIS_dom_sf"/>
</dbReference>
<dbReference type="InterPro" id="IPR001347">
    <property type="entry name" value="SIS_dom"/>
</dbReference>
<dbReference type="GO" id="GO:0019899">
    <property type="term" value="F:enzyme binding"/>
    <property type="evidence" value="ECO:0007669"/>
    <property type="project" value="TreeGrafter"/>
</dbReference>
<name>A0A151ZAU9_TIELA</name>
<dbReference type="FunCoup" id="A0A151ZAU9">
    <property type="interactions" value="4"/>
</dbReference>
<dbReference type="InParanoid" id="A0A151ZAU9"/>